<feature type="transmembrane region" description="Helical" evidence="1">
    <location>
        <begin position="45"/>
        <end position="64"/>
    </location>
</feature>
<evidence type="ECO:0000313" key="3">
    <source>
        <dbReference type="Proteomes" id="UP000499080"/>
    </source>
</evidence>
<dbReference type="AlphaFoldDB" id="A0A4Y2AK42"/>
<evidence type="ECO:0000313" key="2">
    <source>
        <dbReference type="EMBL" id="GBL80128.1"/>
    </source>
</evidence>
<keyword evidence="1" id="KW-0472">Membrane</keyword>
<feature type="transmembrane region" description="Helical" evidence="1">
    <location>
        <begin position="160"/>
        <end position="179"/>
    </location>
</feature>
<name>A0A4Y2AK42_ARAVE</name>
<proteinExistence type="predicted"/>
<sequence length="180" mass="21229">MSKKLTTIRLHKTAKLSGMKDFDDEIYFKKVYLLLMNSIRKLEGAFSNLIFLLFVNSFLEILRIETVVLMYMKGHWQLDVFVHSLYYSIIAAVSFLAIIISADQAQDNIFHAKESLRGFNKVFLSVQYRLKELKEEIECWHDMRHIRLTAWGMFKVKRDLFLSIIALYISYGMLIVQFTP</sequence>
<comment type="caution">
    <text evidence="2">The sequence shown here is derived from an EMBL/GenBank/DDBJ whole genome shotgun (WGS) entry which is preliminary data.</text>
</comment>
<keyword evidence="1" id="KW-0812">Transmembrane</keyword>
<keyword evidence="3" id="KW-1185">Reference proteome</keyword>
<dbReference type="EMBL" id="BGPR01000020">
    <property type="protein sequence ID" value="GBL80128.1"/>
    <property type="molecule type" value="Genomic_DNA"/>
</dbReference>
<evidence type="ECO:0000256" key="1">
    <source>
        <dbReference type="SAM" id="Phobius"/>
    </source>
</evidence>
<organism evidence="2 3">
    <name type="scientific">Araneus ventricosus</name>
    <name type="common">Orbweaver spider</name>
    <name type="synonym">Epeira ventricosa</name>
    <dbReference type="NCBI Taxonomy" id="182803"/>
    <lineage>
        <taxon>Eukaryota</taxon>
        <taxon>Metazoa</taxon>
        <taxon>Ecdysozoa</taxon>
        <taxon>Arthropoda</taxon>
        <taxon>Chelicerata</taxon>
        <taxon>Arachnida</taxon>
        <taxon>Araneae</taxon>
        <taxon>Araneomorphae</taxon>
        <taxon>Entelegynae</taxon>
        <taxon>Araneoidea</taxon>
        <taxon>Araneidae</taxon>
        <taxon>Araneus</taxon>
    </lineage>
</organism>
<keyword evidence="1" id="KW-1133">Transmembrane helix</keyword>
<reference evidence="2 3" key="1">
    <citation type="journal article" date="2019" name="Sci. Rep.">
        <title>Orb-weaving spider Araneus ventricosus genome elucidates the spidroin gene catalogue.</title>
        <authorList>
            <person name="Kono N."/>
            <person name="Nakamura H."/>
            <person name="Ohtoshi R."/>
            <person name="Moran D.A.P."/>
            <person name="Shinohara A."/>
            <person name="Yoshida Y."/>
            <person name="Fujiwara M."/>
            <person name="Mori M."/>
            <person name="Tomita M."/>
            <person name="Arakawa K."/>
        </authorList>
    </citation>
    <scope>NUCLEOTIDE SEQUENCE [LARGE SCALE GENOMIC DNA]</scope>
</reference>
<protein>
    <submittedName>
        <fullName evidence="2">Uncharacterized protein</fullName>
    </submittedName>
</protein>
<dbReference type="OrthoDB" id="6412903at2759"/>
<gene>
    <name evidence="2" type="ORF">AVEN_29120_1</name>
</gene>
<dbReference type="Proteomes" id="UP000499080">
    <property type="component" value="Unassembled WGS sequence"/>
</dbReference>
<accession>A0A4Y2AK42</accession>
<feature type="transmembrane region" description="Helical" evidence="1">
    <location>
        <begin position="84"/>
        <end position="102"/>
    </location>
</feature>